<protein>
    <submittedName>
        <fullName evidence="5">LacI family transcriptional regulator</fullName>
    </submittedName>
</protein>
<gene>
    <name evidence="5" type="ORF">D8S82_06070</name>
</gene>
<dbReference type="InterPro" id="IPR010982">
    <property type="entry name" value="Lambda_DNA-bd_dom_sf"/>
</dbReference>
<keyword evidence="6" id="KW-1185">Reference proteome</keyword>
<accession>A0A544W535</accession>
<feature type="domain" description="HTH lacI-type" evidence="4">
    <location>
        <begin position="21"/>
        <end position="77"/>
    </location>
</feature>
<dbReference type="PROSITE" id="PS50932">
    <property type="entry name" value="HTH_LACI_2"/>
    <property type="match status" value="1"/>
</dbReference>
<sequence>MASEQNRPLARPADAKQRNAATLGDVAAKAGVSISAVSRVLSNAPSARVSEATRQRIVEAASELHYRPNFAGRALKSARTQVIGLVVPDLTNALFTELMHGGEDEAAARGYTLLLGRADDVRPGGEVIGRLIGENRVDGMVVQVGDSVPTAGLGSLLESGAPIVLINSAYRGHPGSVVLDDERGARIATEHLLELGHERIALANGLPCSFTAKRRRVGYYAAMADAGIPVPQGYETRLGYAPANGRAALECLMAHDQPPSAVVVSNVNAAVGLLAGARDMNVRVPKDLSVVSVHDSWTAENTWPPLTAVKMQFYAMGRTAVHAVIARIETGVSVDEVITDPAPELVIRQSSAPFTRGRTGR</sequence>
<reference evidence="5 6" key="1">
    <citation type="submission" date="2018-10" db="EMBL/GenBank/DDBJ databases">
        <title>Draft genome of Mycobacterium hodleri strain B.</title>
        <authorList>
            <person name="Amande T.J."/>
            <person name="Mcgenity T.J."/>
        </authorList>
    </citation>
    <scope>NUCLEOTIDE SEQUENCE [LARGE SCALE GENOMIC DNA]</scope>
    <source>
        <strain evidence="5 6">B</strain>
    </source>
</reference>
<name>A0A544W535_9MYCO</name>
<dbReference type="InterPro" id="IPR028082">
    <property type="entry name" value="Peripla_BP_I"/>
</dbReference>
<evidence type="ECO:0000313" key="6">
    <source>
        <dbReference type="Proteomes" id="UP000315759"/>
    </source>
</evidence>
<dbReference type="EMBL" id="VIFX01000006">
    <property type="protein sequence ID" value="TQR87357.1"/>
    <property type="molecule type" value="Genomic_DNA"/>
</dbReference>
<dbReference type="InterPro" id="IPR000843">
    <property type="entry name" value="HTH_LacI"/>
</dbReference>
<dbReference type="Proteomes" id="UP000315759">
    <property type="component" value="Unassembled WGS sequence"/>
</dbReference>
<organism evidence="5 6">
    <name type="scientific">Mycolicibacterium hodleri</name>
    <dbReference type="NCBI Taxonomy" id="49897"/>
    <lineage>
        <taxon>Bacteria</taxon>
        <taxon>Bacillati</taxon>
        <taxon>Actinomycetota</taxon>
        <taxon>Actinomycetes</taxon>
        <taxon>Mycobacteriales</taxon>
        <taxon>Mycobacteriaceae</taxon>
        <taxon>Mycolicibacterium</taxon>
    </lineage>
</organism>
<evidence type="ECO:0000256" key="1">
    <source>
        <dbReference type="ARBA" id="ARBA00023015"/>
    </source>
</evidence>
<keyword evidence="1" id="KW-0805">Transcription regulation</keyword>
<dbReference type="AlphaFoldDB" id="A0A544W535"/>
<evidence type="ECO:0000256" key="2">
    <source>
        <dbReference type="ARBA" id="ARBA00023125"/>
    </source>
</evidence>
<dbReference type="InterPro" id="IPR046335">
    <property type="entry name" value="LacI/GalR-like_sensor"/>
</dbReference>
<dbReference type="Gene3D" id="1.10.260.40">
    <property type="entry name" value="lambda repressor-like DNA-binding domains"/>
    <property type="match status" value="1"/>
</dbReference>
<evidence type="ECO:0000313" key="5">
    <source>
        <dbReference type="EMBL" id="TQR87357.1"/>
    </source>
</evidence>
<dbReference type="RefSeq" id="WP_142551216.1">
    <property type="nucleotide sequence ID" value="NZ_VIFX01000006.1"/>
</dbReference>
<dbReference type="CDD" id="cd01392">
    <property type="entry name" value="HTH_LacI"/>
    <property type="match status" value="1"/>
</dbReference>
<dbReference type="Pfam" id="PF00356">
    <property type="entry name" value="LacI"/>
    <property type="match status" value="1"/>
</dbReference>
<dbReference type="SUPFAM" id="SSF47413">
    <property type="entry name" value="lambda repressor-like DNA-binding domains"/>
    <property type="match status" value="1"/>
</dbReference>
<dbReference type="Pfam" id="PF13377">
    <property type="entry name" value="Peripla_BP_3"/>
    <property type="match status" value="1"/>
</dbReference>
<dbReference type="SUPFAM" id="SSF53822">
    <property type="entry name" value="Periplasmic binding protein-like I"/>
    <property type="match status" value="1"/>
</dbReference>
<dbReference type="GO" id="GO:0003700">
    <property type="term" value="F:DNA-binding transcription factor activity"/>
    <property type="evidence" value="ECO:0007669"/>
    <property type="project" value="TreeGrafter"/>
</dbReference>
<evidence type="ECO:0000256" key="3">
    <source>
        <dbReference type="ARBA" id="ARBA00023163"/>
    </source>
</evidence>
<keyword evidence="3" id="KW-0804">Transcription</keyword>
<keyword evidence="2" id="KW-0238">DNA-binding</keyword>
<dbReference type="PROSITE" id="PS00356">
    <property type="entry name" value="HTH_LACI_1"/>
    <property type="match status" value="1"/>
</dbReference>
<dbReference type="PANTHER" id="PTHR30146">
    <property type="entry name" value="LACI-RELATED TRANSCRIPTIONAL REPRESSOR"/>
    <property type="match status" value="1"/>
</dbReference>
<evidence type="ECO:0000259" key="4">
    <source>
        <dbReference type="PROSITE" id="PS50932"/>
    </source>
</evidence>
<dbReference type="Gene3D" id="3.40.50.2300">
    <property type="match status" value="2"/>
</dbReference>
<dbReference type="SMART" id="SM00354">
    <property type="entry name" value="HTH_LACI"/>
    <property type="match status" value="1"/>
</dbReference>
<dbReference type="PANTHER" id="PTHR30146:SF153">
    <property type="entry name" value="LACTOSE OPERON REPRESSOR"/>
    <property type="match status" value="1"/>
</dbReference>
<dbReference type="GO" id="GO:0000976">
    <property type="term" value="F:transcription cis-regulatory region binding"/>
    <property type="evidence" value="ECO:0007669"/>
    <property type="project" value="TreeGrafter"/>
</dbReference>
<comment type="caution">
    <text evidence="5">The sequence shown here is derived from an EMBL/GenBank/DDBJ whole genome shotgun (WGS) entry which is preliminary data.</text>
</comment>
<dbReference type="CDD" id="cd06267">
    <property type="entry name" value="PBP1_LacI_sugar_binding-like"/>
    <property type="match status" value="1"/>
</dbReference>
<proteinExistence type="predicted"/>